<dbReference type="Proteomes" id="UP000001568">
    <property type="component" value="Chromosome 1"/>
</dbReference>
<feature type="coiled-coil region" evidence="2">
    <location>
        <begin position="137"/>
        <end position="255"/>
    </location>
</feature>
<dbReference type="KEGG" id="olu:OSTLU_29056"/>
<dbReference type="AlphaFoldDB" id="A4RRL1"/>
<dbReference type="HOGENOM" id="CLU_1028151_0_0_1"/>
<dbReference type="RefSeq" id="XP_001415587.1">
    <property type="nucleotide sequence ID" value="XM_001415550.1"/>
</dbReference>
<keyword evidence="4" id="KW-1185">Reference proteome</keyword>
<keyword evidence="2" id="KW-0175">Coiled coil</keyword>
<dbReference type="GO" id="GO:0019905">
    <property type="term" value="F:syntaxin binding"/>
    <property type="evidence" value="ECO:0007669"/>
    <property type="project" value="InterPro"/>
</dbReference>
<dbReference type="OrthoDB" id="425555at2759"/>
<gene>
    <name evidence="3" type="ORF">OSTLU_29056</name>
</gene>
<dbReference type="Pfam" id="PF09728">
    <property type="entry name" value="Taxilin"/>
    <property type="match status" value="1"/>
</dbReference>
<dbReference type="InterPro" id="IPR026183">
    <property type="entry name" value="Taxilin_fam"/>
</dbReference>
<protein>
    <submittedName>
        <fullName evidence="3">Uncharacterized protein</fullName>
    </submittedName>
</protein>
<organism evidence="3 4">
    <name type="scientific">Ostreococcus lucimarinus (strain CCE9901)</name>
    <dbReference type="NCBI Taxonomy" id="436017"/>
    <lineage>
        <taxon>Eukaryota</taxon>
        <taxon>Viridiplantae</taxon>
        <taxon>Chlorophyta</taxon>
        <taxon>Mamiellophyceae</taxon>
        <taxon>Mamiellales</taxon>
        <taxon>Bathycoccaceae</taxon>
        <taxon>Ostreococcus</taxon>
    </lineage>
</organism>
<evidence type="ECO:0000313" key="4">
    <source>
        <dbReference type="Proteomes" id="UP000001568"/>
    </source>
</evidence>
<feature type="coiled-coil region" evidence="2">
    <location>
        <begin position="38"/>
        <end position="72"/>
    </location>
</feature>
<reference evidence="3 4" key="1">
    <citation type="journal article" date="2007" name="Proc. Natl. Acad. Sci. U.S.A.">
        <title>The tiny eukaryote Ostreococcus provides genomic insights into the paradox of plankton speciation.</title>
        <authorList>
            <person name="Palenik B."/>
            <person name="Grimwood J."/>
            <person name="Aerts A."/>
            <person name="Rouze P."/>
            <person name="Salamov A."/>
            <person name="Putnam N."/>
            <person name="Dupont C."/>
            <person name="Jorgensen R."/>
            <person name="Derelle E."/>
            <person name="Rombauts S."/>
            <person name="Zhou K."/>
            <person name="Otillar R."/>
            <person name="Merchant S.S."/>
            <person name="Podell S."/>
            <person name="Gaasterland T."/>
            <person name="Napoli C."/>
            <person name="Gendler K."/>
            <person name="Manuell A."/>
            <person name="Tai V."/>
            <person name="Vallon O."/>
            <person name="Piganeau G."/>
            <person name="Jancek S."/>
            <person name="Heijde M."/>
            <person name="Jabbari K."/>
            <person name="Bowler C."/>
            <person name="Lohr M."/>
            <person name="Robbens S."/>
            <person name="Werner G."/>
            <person name="Dubchak I."/>
            <person name="Pazour G.J."/>
            <person name="Ren Q."/>
            <person name="Paulsen I."/>
            <person name="Delwiche C."/>
            <person name="Schmutz J."/>
            <person name="Rokhsar D."/>
            <person name="Van de Peer Y."/>
            <person name="Moreau H."/>
            <person name="Grigoriev I.V."/>
        </authorList>
    </citation>
    <scope>NUCLEOTIDE SEQUENCE [LARGE SCALE GENOMIC DNA]</scope>
    <source>
        <strain evidence="3 4">CCE9901</strain>
    </source>
</reference>
<evidence type="ECO:0000256" key="1">
    <source>
        <dbReference type="ARBA" id="ARBA00009550"/>
    </source>
</evidence>
<proteinExistence type="inferred from homology"/>
<dbReference type="OMA" id="ETSCATH"/>
<dbReference type="Gramene" id="ABO93879">
    <property type="protein sequence ID" value="ABO93879"/>
    <property type="gene ID" value="OSTLU_29056"/>
</dbReference>
<comment type="similarity">
    <text evidence="1">Belongs to the taxilin family.</text>
</comment>
<evidence type="ECO:0000256" key="2">
    <source>
        <dbReference type="SAM" id="Coils"/>
    </source>
</evidence>
<dbReference type="EMBL" id="CP000581">
    <property type="protein sequence ID" value="ABO93879.1"/>
    <property type="molecule type" value="Genomic_DNA"/>
</dbReference>
<accession>A4RRL1</accession>
<dbReference type="GeneID" id="4999630"/>
<name>A4RRL1_OSTLU</name>
<evidence type="ECO:0000313" key="3">
    <source>
        <dbReference type="EMBL" id="ABO93879.1"/>
    </source>
</evidence>
<sequence>MPRDDAKENVGVVDADVRANAKALNAARADAVALATELGATVERNQTLERLARELRRRNEELERANATLVKTIDDDLVAVRERAEAQDAMRERAVSELALYEERQSLLETSCATHEQRAARTMEAMAKMEELCDARVKIMEERQRALELELEEARVEIAKRLEREIELTKELKTFGDKFDEFREAVKTNESTYDTLHEELARARNEALSIEKAKLEAQLMKKKSDAALIELVEERNALRDRVVRLEKQNTSLEGLSRSLTERLKVDEEARG</sequence>